<evidence type="ECO:0000313" key="2">
    <source>
        <dbReference type="EMBL" id="BAN89775.1"/>
    </source>
</evidence>
<dbReference type="AlphaFoldDB" id="U3TCL3"/>
<dbReference type="KEGG" id="acj:ACAM_0306"/>
<gene>
    <name evidence="2" type="ORF">ACAM_0306</name>
</gene>
<organism evidence="2 3">
    <name type="scientific">Aeropyrum camini SY1 = JCM 12091</name>
    <dbReference type="NCBI Taxonomy" id="1198449"/>
    <lineage>
        <taxon>Archaea</taxon>
        <taxon>Thermoproteota</taxon>
        <taxon>Thermoprotei</taxon>
        <taxon>Desulfurococcales</taxon>
        <taxon>Desulfurococcaceae</taxon>
        <taxon>Aeropyrum</taxon>
    </lineage>
</organism>
<accession>U3TCL3</accession>
<evidence type="ECO:0000256" key="1">
    <source>
        <dbReference type="SAM" id="Phobius"/>
    </source>
</evidence>
<proteinExistence type="predicted"/>
<keyword evidence="1" id="KW-1133">Transmembrane helix</keyword>
<keyword evidence="1" id="KW-0472">Membrane</keyword>
<dbReference type="RefSeq" id="WP_022541053.1">
    <property type="nucleotide sequence ID" value="NZ_BBBZ01000003.1"/>
</dbReference>
<reference evidence="2 3" key="1">
    <citation type="journal article" date="2013" name="Appl. Environ. Microbiol.">
        <title>Variation of the Virus-Related Elements within Syntenic Genomes of the Hyperthermophilic Archaeon Aeropyrum.</title>
        <authorList>
            <person name="Daifuku T."/>
            <person name="Yoshida T."/>
            <person name="Kitamura T."/>
            <person name="Kawaichi S."/>
            <person name="Inoue T."/>
            <person name="Nomura K."/>
            <person name="Yoshida Y."/>
            <person name="Kuno S."/>
            <person name="Sako Y."/>
        </authorList>
    </citation>
    <scope>NUCLEOTIDE SEQUENCE [LARGE SCALE GENOMIC DNA]</scope>
    <source>
        <strain evidence="2 3">SY1</strain>
    </source>
</reference>
<dbReference type="EMBL" id="AP012489">
    <property type="protein sequence ID" value="BAN89775.1"/>
    <property type="molecule type" value="Genomic_DNA"/>
</dbReference>
<dbReference type="STRING" id="1198449.ACAM_0306"/>
<dbReference type="Proteomes" id="UP000016887">
    <property type="component" value="Chromosome"/>
</dbReference>
<feature type="transmembrane region" description="Helical" evidence="1">
    <location>
        <begin position="89"/>
        <end position="114"/>
    </location>
</feature>
<dbReference type="OrthoDB" id="381326at2157"/>
<feature type="transmembrane region" description="Helical" evidence="1">
    <location>
        <begin position="35"/>
        <end position="57"/>
    </location>
</feature>
<name>U3TCL3_9CREN</name>
<feature type="transmembrane region" description="Helical" evidence="1">
    <location>
        <begin position="12"/>
        <end position="29"/>
    </location>
</feature>
<protein>
    <submittedName>
        <fullName evidence="2">Uncharacterized protein</fullName>
    </submittedName>
</protein>
<sequence length="121" mass="13168">MWESVLRVAGRGAILSLALVASLSVYLNIESYLAAGGVTLLPLAISALWLGGAVAVAGGRVWGLYPFMLGSLGFIQWRLLAVVPGEEGLWWVAEVSVATLLWFVATFEVLRLWLRVRRGRV</sequence>
<evidence type="ECO:0000313" key="3">
    <source>
        <dbReference type="Proteomes" id="UP000016887"/>
    </source>
</evidence>
<keyword evidence="3" id="KW-1185">Reference proteome</keyword>
<keyword evidence="1" id="KW-0812">Transmembrane</keyword>
<dbReference type="eggNOG" id="arCOG14969">
    <property type="taxonomic scope" value="Archaea"/>
</dbReference>
<feature type="transmembrane region" description="Helical" evidence="1">
    <location>
        <begin position="64"/>
        <end position="83"/>
    </location>
</feature>